<sequence length="884" mass="100025">MRRRGLKKYVTCVPLTVISYLFFSLSTLETAHSFSTTCRYDTIHRFYTRDILQLGASYSQFDLKLGAQSFFHEDSTDINNDDDEQYIDEDVDDYALGKFQDDNSKSEADESSLEKNLSSDAQMQSQLQQQQKQIEMLMEMVKRQQSQSQIQTERPQSNSQQITQAINEKLKRESSVDEMLPEPLPNMFDDEGEEELLDTSTFTNEIPLSGNIQESNPFYNTQSNLMPVVPLKAMLFIDGTWLYYSLYRREEKFDPIVKKYGKGWQYRYKIDWNELPRIVCEQIVGQQTSLGWSSSGAKANEEVKRPVEIVRASVFTSYKKTTDPRSFRVKLYEEMSAANFDIHMLESTSNGPEKCVDISLAVEMLHYATVPNAYDVAILLSGDKDFIPAMVRTRQKGRKVGVVSMRTGCNRALYESPHIKDFDVVWLDDFLDRLLVPLPAEQVGKKVQSVVDRGLLSVFTITKVIYDFISQSPFDKVSSRDVGRYLKNIEVPGGTSILDDVKVGQGGLRRFLQDRVPMVFEVNDPPQHLLKDPNDKSYWISKKSDGGQFLLEEAKRTKFSEEETEFLKSYQADVVEKGDVGEDVYYYTIDAMESSPPRNLEAVESFVLPSLAIESSQSDAIDYSSYKVADLKELCRSLGLPVSGRKNELIERIRYNGGEKTQSDQKISQSTTNSKLENYLVDLVKYYIVESRGYASSRDLGRFLATNKGSTGSSTSALSELKENFGGVAAFLNQRSDVFTTVREASDGDPMNYSFGIKLKNQVEVGLPTTTNASLNTENSMELIDKHVEALIKEYLTASGGEASSRNIGRYLAANSALHIENSTQNGRKKRNTALTQLKEYYGSLASYLNQKKDVFLKISSGFRSGRGELDPPSEHSFGVRLIK</sequence>
<dbReference type="SUPFAM" id="SSF68906">
    <property type="entry name" value="SAP domain"/>
    <property type="match status" value="1"/>
</dbReference>
<dbReference type="SMART" id="SM00513">
    <property type="entry name" value="SAP"/>
    <property type="match status" value="1"/>
</dbReference>
<evidence type="ECO:0000313" key="3">
    <source>
        <dbReference type="EMBL" id="GFH58674.1"/>
    </source>
</evidence>
<feature type="domain" description="SAP" evidence="2">
    <location>
        <begin position="623"/>
        <end position="657"/>
    </location>
</feature>
<dbReference type="Proteomes" id="UP001054902">
    <property type="component" value="Unassembled WGS sequence"/>
</dbReference>
<dbReference type="AlphaFoldDB" id="A0AAD3D6G7"/>
<dbReference type="Gene3D" id="3.40.50.1010">
    <property type="entry name" value="5'-nuclease"/>
    <property type="match status" value="1"/>
</dbReference>
<organism evidence="3 4">
    <name type="scientific">Chaetoceros tenuissimus</name>
    <dbReference type="NCBI Taxonomy" id="426638"/>
    <lineage>
        <taxon>Eukaryota</taxon>
        <taxon>Sar</taxon>
        <taxon>Stramenopiles</taxon>
        <taxon>Ochrophyta</taxon>
        <taxon>Bacillariophyta</taxon>
        <taxon>Coscinodiscophyceae</taxon>
        <taxon>Chaetocerotophycidae</taxon>
        <taxon>Chaetocerotales</taxon>
        <taxon>Chaetocerotaceae</taxon>
        <taxon>Chaetoceros</taxon>
    </lineage>
</organism>
<dbReference type="InterPro" id="IPR021139">
    <property type="entry name" value="NYN"/>
</dbReference>
<dbReference type="Pfam" id="PF02037">
    <property type="entry name" value="SAP"/>
    <property type="match status" value="1"/>
</dbReference>
<evidence type="ECO:0000313" key="4">
    <source>
        <dbReference type="Proteomes" id="UP001054902"/>
    </source>
</evidence>
<reference evidence="3 4" key="1">
    <citation type="journal article" date="2021" name="Sci. Rep.">
        <title>The genome of the diatom Chaetoceros tenuissimus carries an ancient integrated fragment of an extant virus.</title>
        <authorList>
            <person name="Hongo Y."/>
            <person name="Kimura K."/>
            <person name="Takaki Y."/>
            <person name="Yoshida Y."/>
            <person name="Baba S."/>
            <person name="Kobayashi G."/>
            <person name="Nagasaki K."/>
            <person name="Hano T."/>
            <person name="Tomaru Y."/>
        </authorList>
    </citation>
    <scope>NUCLEOTIDE SEQUENCE [LARGE SCALE GENOMIC DNA]</scope>
    <source>
        <strain evidence="3 4">NIES-3715</strain>
    </source>
</reference>
<comment type="caution">
    <text evidence="3">The sequence shown here is derived from an EMBL/GenBank/DDBJ whole genome shotgun (WGS) entry which is preliminary data.</text>
</comment>
<protein>
    <recommendedName>
        <fullName evidence="2">SAP domain-containing protein</fullName>
    </recommendedName>
</protein>
<gene>
    <name evidence="3" type="ORF">CTEN210_15150</name>
</gene>
<dbReference type="InterPro" id="IPR003034">
    <property type="entry name" value="SAP_dom"/>
</dbReference>
<evidence type="ECO:0000259" key="2">
    <source>
        <dbReference type="PROSITE" id="PS50800"/>
    </source>
</evidence>
<dbReference type="Gene3D" id="1.10.720.30">
    <property type="entry name" value="SAP domain"/>
    <property type="match status" value="1"/>
</dbReference>
<dbReference type="GO" id="GO:0004540">
    <property type="term" value="F:RNA nuclease activity"/>
    <property type="evidence" value="ECO:0007669"/>
    <property type="project" value="InterPro"/>
</dbReference>
<keyword evidence="4" id="KW-1185">Reference proteome</keyword>
<dbReference type="PANTHER" id="PTHR35458:SF8">
    <property type="entry name" value="SLR0650 PROTEIN"/>
    <property type="match status" value="1"/>
</dbReference>
<proteinExistence type="predicted"/>
<dbReference type="EMBL" id="BLLK01000062">
    <property type="protein sequence ID" value="GFH58674.1"/>
    <property type="molecule type" value="Genomic_DNA"/>
</dbReference>
<dbReference type="InterPro" id="IPR036361">
    <property type="entry name" value="SAP_dom_sf"/>
</dbReference>
<accession>A0AAD3D6G7</accession>
<name>A0AAD3D6G7_9STRA</name>
<dbReference type="Pfam" id="PF01936">
    <property type="entry name" value="NYN"/>
    <property type="match status" value="1"/>
</dbReference>
<dbReference type="PROSITE" id="PS50800">
    <property type="entry name" value="SAP"/>
    <property type="match status" value="1"/>
</dbReference>
<keyword evidence="1" id="KW-0175">Coiled coil</keyword>
<dbReference type="PANTHER" id="PTHR35458">
    <property type="entry name" value="SLR0755 PROTEIN"/>
    <property type="match status" value="1"/>
</dbReference>
<evidence type="ECO:0000256" key="1">
    <source>
        <dbReference type="SAM" id="Coils"/>
    </source>
</evidence>
<dbReference type="InterPro" id="IPR047140">
    <property type="entry name" value="LabA"/>
</dbReference>
<feature type="coiled-coil region" evidence="1">
    <location>
        <begin position="120"/>
        <end position="147"/>
    </location>
</feature>
<dbReference type="CDD" id="cd18722">
    <property type="entry name" value="PIN_NicB-like"/>
    <property type="match status" value="1"/>
</dbReference>